<evidence type="ECO:0000259" key="2">
    <source>
        <dbReference type="Pfam" id="PF00483"/>
    </source>
</evidence>
<evidence type="ECO:0000313" key="3">
    <source>
        <dbReference type="EMBL" id="MEE1877680.1"/>
    </source>
</evidence>
<dbReference type="NCBIfam" id="TIGR01479">
    <property type="entry name" value="GMP_PMI"/>
    <property type="match status" value="1"/>
</dbReference>
<dbReference type="GO" id="GO:0004476">
    <property type="term" value="F:mannose-6-phosphate isomerase activity"/>
    <property type="evidence" value="ECO:0007669"/>
    <property type="project" value="UniProtKB-EC"/>
</dbReference>
<sequence length="349" mass="37028">MDTVTHPITPIILSGGSGTRLWPLSTPERPKQFLELYGEGTMIAQTMLRVADADTFTPPTLIGAAHHEALLKASLSEAGIRNASIILEPCPRNTAPAIALGALYAGKDALLLVMPSDHVIRDNEAFLASVTRAVPAALEGRLVTFGIEPTSADTGFGYIRAGDALEGVPGAFDVEAFIEKPDHARARHMLSEGGHCWNAGIFLFNSGAFLAELERHHPHVLEAAKAAIQRAGKWDNIIAPQAEKFEASPSISVDYAVMELSDKVAVVPMSCGWSDLGSWDALADIGDKDEDGNVIIGNVRTEACSGNLINASGLRVSAVGMTNTIVVVSGEEVLIMPRGQSQCVKDLSQ</sequence>
<accession>A0ABU7GFI7</accession>
<dbReference type="SUPFAM" id="SSF159283">
    <property type="entry name" value="Guanosine diphospho-D-mannose pyrophosphorylase/mannose-6-phosphate isomerase linker domain"/>
    <property type="match status" value="1"/>
</dbReference>
<feature type="domain" description="Nucleotidyl transferase" evidence="2">
    <location>
        <begin position="10"/>
        <end position="290"/>
    </location>
</feature>
<organism evidence="3 4">
    <name type="scientific">Altererythrobacter litoralis</name>
    <dbReference type="NCBI Taxonomy" id="3113904"/>
    <lineage>
        <taxon>Bacteria</taxon>
        <taxon>Pseudomonadati</taxon>
        <taxon>Pseudomonadota</taxon>
        <taxon>Alphaproteobacteria</taxon>
        <taxon>Sphingomonadales</taxon>
        <taxon>Erythrobacteraceae</taxon>
        <taxon>Altererythrobacter</taxon>
    </lineage>
</organism>
<name>A0ABU7GFI7_9SPHN</name>
<dbReference type="InterPro" id="IPR049577">
    <property type="entry name" value="GMPP_N"/>
</dbReference>
<dbReference type="EC" id="5.3.1.8" evidence="3"/>
<evidence type="ECO:0000313" key="4">
    <source>
        <dbReference type="Proteomes" id="UP001343492"/>
    </source>
</evidence>
<evidence type="ECO:0000256" key="1">
    <source>
        <dbReference type="RuleBase" id="RU004190"/>
    </source>
</evidence>
<dbReference type="PANTHER" id="PTHR46390:SF1">
    <property type="entry name" value="MANNOSE-1-PHOSPHATE GUANYLYLTRANSFERASE"/>
    <property type="match status" value="1"/>
</dbReference>
<dbReference type="InterPro" id="IPR006375">
    <property type="entry name" value="Man1P_GuaTrfase/Man6P_Isoase"/>
</dbReference>
<reference evidence="3 4" key="1">
    <citation type="submission" date="2024-01" db="EMBL/GenBank/DDBJ databases">
        <title>The genome sequence of Erythrobacteraceae sp. strain 1XM1-14.</title>
        <authorList>
            <person name="Liu Y."/>
        </authorList>
    </citation>
    <scope>NUCLEOTIDE SEQUENCE [LARGE SCALE GENOMIC DNA]</scope>
    <source>
        <strain evidence="3 4">1XM1-14</strain>
    </source>
</reference>
<dbReference type="GO" id="GO:0004475">
    <property type="term" value="F:mannose-1-phosphate guanylyltransferase (GTP) activity"/>
    <property type="evidence" value="ECO:0007669"/>
    <property type="project" value="UniProtKB-EC"/>
</dbReference>
<dbReference type="CDD" id="cd02509">
    <property type="entry name" value="GDP-M1P_Guanylyltransferase"/>
    <property type="match status" value="1"/>
</dbReference>
<proteinExistence type="inferred from homology"/>
<dbReference type="PANTHER" id="PTHR46390">
    <property type="entry name" value="MANNOSE-1-PHOSPHATE GUANYLYLTRANSFERASE"/>
    <property type="match status" value="1"/>
</dbReference>
<keyword evidence="4" id="KW-1185">Reference proteome</keyword>
<dbReference type="InterPro" id="IPR029044">
    <property type="entry name" value="Nucleotide-diphossugar_trans"/>
</dbReference>
<dbReference type="RefSeq" id="WP_354144787.1">
    <property type="nucleotide sequence ID" value="NZ_JAZDQV010000007.1"/>
</dbReference>
<dbReference type="Gene3D" id="3.90.550.10">
    <property type="entry name" value="Spore Coat Polysaccharide Biosynthesis Protein SpsA, Chain A"/>
    <property type="match status" value="1"/>
</dbReference>
<keyword evidence="3" id="KW-0808">Transferase</keyword>
<dbReference type="InterPro" id="IPR005835">
    <property type="entry name" value="NTP_transferase_dom"/>
</dbReference>
<dbReference type="EC" id="2.7.7.13" evidence="3"/>
<dbReference type="InterPro" id="IPR051161">
    <property type="entry name" value="Mannose-6P_isomerase_type2"/>
</dbReference>
<dbReference type="Proteomes" id="UP001343492">
    <property type="component" value="Unassembled WGS sequence"/>
</dbReference>
<dbReference type="Pfam" id="PF00483">
    <property type="entry name" value="NTP_transferase"/>
    <property type="match status" value="1"/>
</dbReference>
<comment type="similarity">
    <text evidence="1">Belongs to the mannose-6-phosphate isomerase type 2 family.</text>
</comment>
<comment type="caution">
    <text evidence="3">The sequence shown here is derived from an EMBL/GenBank/DDBJ whole genome shotgun (WGS) entry which is preliminary data.</text>
</comment>
<keyword evidence="3" id="KW-0413">Isomerase</keyword>
<keyword evidence="3" id="KW-0548">Nucleotidyltransferase</keyword>
<gene>
    <name evidence="3" type="ORF">VRS74_08295</name>
</gene>
<dbReference type="EMBL" id="JAZDQV010000007">
    <property type="protein sequence ID" value="MEE1877680.1"/>
    <property type="molecule type" value="Genomic_DNA"/>
</dbReference>
<protein>
    <submittedName>
        <fullName evidence="3">Mannose-1-phosphate guanylyltransferase/mannose-6-phosphate isomerase</fullName>
        <ecNumber evidence="3">2.7.7.13</ecNumber>
        <ecNumber evidence="3">5.3.1.8</ecNumber>
    </submittedName>
</protein>
<dbReference type="SUPFAM" id="SSF53448">
    <property type="entry name" value="Nucleotide-diphospho-sugar transferases"/>
    <property type="match status" value="1"/>
</dbReference>